<evidence type="ECO:0000313" key="2">
    <source>
        <dbReference type="EMBL" id="CAL1605798.1"/>
    </source>
</evidence>
<dbReference type="EMBL" id="OZ035827">
    <property type="protein sequence ID" value="CAL1605798.1"/>
    <property type="molecule type" value="Genomic_DNA"/>
</dbReference>
<dbReference type="PANTHER" id="PTHR31751">
    <property type="entry name" value="SI:CH211-108C17.2-RELATED-RELATED"/>
    <property type="match status" value="1"/>
</dbReference>
<dbReference type="Proteomes" id="UP001497482">
    <property type="component" value="Chromosome 5"/>
</dbReference>
<keyword evidence="3" id="KW-1185">Reference proteome</keyword>
<feature type="region of interest" description="Disordered" evidence="1">
    <location>
        <begin position="1"/>
        <end position="28"/>
    </location>
</feature>
<dbReference type="PANTHER" id="PTHR31751:SF7">
    <property type="entry name" value="THAP-TYPE DOMAIN-CONTAINING PROTEIN"/>
    <property type="match status" value="1"/>
</dbReference>
<organism evidence="2 3">
    <name type="scientific">Knipowitschia caucasica</name>
    <name type="common">Caucasian dwarf goby</name>
    <name type="synonym">Pomatoschistus caucasicus</name>
    <dbReference type="NCBI Taxonomy" id="637954"/>
    <lineage>
        <taxon>Eukaryota</taxon>
        <taxon>Metazoa</taxon>
        <taxon>Chordata</taxon>
        <taxon>Craniata</taxon>
        <taxon>Vertebrata</taxon>
        <taxon>Euteleostomi</taxon>
        <taxon>Actinopterygii</taxon>
        <taxon>Neopterygii</taxon>
        <taxon>Teleostei</taxon>
        <taxon>Neoteleostei</taxon>
        <taxon>Acanthomorphata</taxon>
        <taxon>Gobiaria</taxon>
        <taxon>Gobiiformes</taxon>
        <taxon>Gobioidei</taxon>
        <taxon>Gobiidae</taxon>
        <taxon>Gobiinae</taxon>
        <taxon>Knipowitschia</taxon>
    </lineage>
</organism>
<evidence type="ECO:0000256" key="1">
    <source>
        <dbReference type="SAM" id="MobiDB-lite"/>
    </source>
</evidence>
<name>A0AAV2LXL5_KNICA</name>
<evidence type="ECO:0000313" key="3">
    <source>
        <dbReference type="Proteomes" id="UP001497482"/>
    </source>
</evidence>
<sequence length="605" mass="68558">MAEARKNFKPSEEAKKRKRERDRARGKTRVDLGKEFARWRRLKEEAGCKSDSVFSTSLLDCYEKVTPTPIKSRKRAGLPQPSASSISAGSSSDGTADLAGTEVPDLDWDVDEEVMEQIDSSSISRTSLDLNTEEINEEEFNNITNATIDWLDTTPSSEGLCSDSDSDCTPPLCVRSGGALTTKINVNKYDDITVEETVHDISVMDENQEEGLADDEPPSEAGLDTIGQPASLAYHSCLQQLAETLQLPFSTCNVKDPDTSKPCQAPRPFKVLVRSRASAAIIEWMCSSGHIVWRWNSQPSLKCGRETLSRLKQKPHLVALGNSRMDSPGFCAKSCTYTMMENESKEIISMEKVLPNLKEVCTDAHVEISALFAKGKYHTSGILHTLDMWHGSKDLGKKIYKASQKKNCKSLSTWTKDICNHFWFCAKTASTFDDFFDMWRGVLHHVTGEHEWSLGACYHGPLPDDKDKPLIVKGSEAHTALTEIVWNERWLKDVVKFLTFRSTSELESFHNHILMYTGKAFGFSHKVYEARTFLAGLDYNHHVHRPVLRNADGKVEYKRVFNKKSRQWRLYALKVEKDYAYIEDLQRAILQCWMSKTHFRKEVQK</sequence>
<protein>
    <submittedName>
        <fullName evidence="2">Uncharacterized protein</fullName>
    </submittedName>
</protein>
<reference evidence="2 3" key="1">
    <citation type="submission" date="2024-04" db="EMBL/GenBank/DDBJ databases">
        <authorList>
            <person name="Waldvogel A.-M."/>
            <person name="Schoenle A."/>
        </authorList>
    </citation>
    <scope>NUCLEOTIDE SEQUENCE [LARGE SCALE GENOMIC DNA]</scope>
</reference>
<feature type="region of interest" description="Disordered" evidence="1">
    <location>
        <begin position="70"/>
        <end position="107"/>
    </location>
</feature>
<feature type="compositionally biased region" description="Low complexity" evidence="1">
    <location>
        <begin position="82"/>
        <end position="100"/>
    </location>
</feature>
<accession>A0AAV2LXL5</accession>
<gene>
    <name evidence="2" type="ORF">KC01_LOCUS33110</name>
</gene>
<dbReference type="AlphaFoldDB" id="A0AAV2LXL5"/>
<proteinExistence type="predicted"/>